<gene>
    <name evidence="2" type="ORF">SAMN05421854_110267</name>
</gene>
<evidence type="ECO:0000313" key="2">
    <source>
        <dbReference type="EMBL" id="SFQ31914.1"/>
    </source>
</evidence>
<dbReference type="RefSeq" id="WP_143132568.1">
    <property type="nucleotide sequence ID" value="NZ_FOWC01000010.1"/>
</dbReference>
<dbReference type="OrthoDB" id="7574889at2"/>
<evidence type="ECO:0000256" key="1">
    <source>
        <dbReference type="SAM" id="MobiDB-lite"/>
    </source>
</evidence>
<evidence type="ECO:0000313" key="3">
    <source>
        <dbReference type="Proteomes" id="UP000199137"/>
    </source>
</evidence>
<dbReference type="EMBL" id="FOWC01000010">
    <property type="protein sequence ID" value="SFQ31914.1"/>
    <property type="molecule type" value="Genomic_DNA"/>
</dbReference>
<accession>A0A1I5XIY3</accession>
<feature type="compositionally biased region" description="Basic and acidic residues" evidence="1">
    <location>
        <begin position="117"/>
        <end position="128"/>
    </location>
</feature>
<sequence>MHQLTLLDPARRTITPADEPDLTDYDLLLVGMSGKDAHAALDVTLARARAAGVGDRVWTVHADLGLMEAPRRVFRGPLLPEQPGTGRRAGRRLRPAPRPAHRDPSHRPRRRTLARADLARNGRDDRQVPGRGPSLVPAT</sequence>
<proteinExistence type="predicted"/>
<dbReference type="AlphaFoldDB" id="A0A1I5XIY3"/>
<feature type="region of interest" description="Disordered" evidence="1">
    <location>
        <begin position="75"/>
        <end position="139"/>
    </location>
</feature>
<name>A0A1I5XIY3_9PSEU</name>
<reference evidence="2 3" key="1">
    <citation type="submission" date="2016-10" db="EMBL/GenBank/DDBJ databases">
        <authorList>
            <person name="de Groot N.N."/>
        </authorList>
    </citation>
    <scope>NUCLEOTIDE SEQUENCE [LARGE SCALE GENOMIC DNA]</scope>
    <source>
        <strain evidence="2 3">DSM 44637</strain>
    </source>
</reference>
<dbReference type="Proteomes" id="UP000199137">
    <property type="component" value="Unassembled WGS sequence"/>
</dbReference>
<dbReference type="STRING" id="112413.SAMN05421854_110267"/>
<protein>
    <submittedName>
        <fullName evidence="2">Uncharacterized protein</fullName>
    </submittedName>
</protein>
<organism evidence="2 3">
    <name type="scientific">Amycolatopsis rubida</name>
    <dbReference type="NCBI Taxonomy" id="112413"/>
    <lineage>
        <taxon>Bacteria</taxon>
        <taxon>Bacillati</taxon>
        <taxon>Actinomycetota</taxon>
        <taxon>Actinomycetes</taxon>
        <taxon>Pseudonocardiales</taxon>
        <taxon>Pseudonocardiaceae</taxon>
        <taxon>Amycolatopsis</taxon>
    </lineage>
</organism>